<dbReference type="GO" id="GO:0005524">
    <property type="term" value="F:ATP binding"/>
    <property type="evidence" value="ECO:0007669"/>
    <property type="project" value="UniProtKB-KW"/>
</dbReference>
<dbReference type="PATRIC" id="fig|999437.3.peg.762"/>
<evidence type="ECO:0000256" key="1">
    <source>
        <dbReference type="PIRSR" id="PIRSR640198-1"/>
    </source>
</evidence>
<dbReference type="PANTHER" id="PTHR13504">
    <property type="entry name" value="FIDO DOMAIN-CONTAINING PROTEIN DDB_G0283145"/>
    <property type="match status" value="1"/>
</dbReference>
<feature type="domain" description="Fido" evidence="4">
    <location>
        <begin position="104"/>
        <end position="251"/>
    </location>
</feature>
<name>M2BKQ8_TREDN</name>
<keyword evidence="2" id="KW-0547">Nucleotide-binding</keyword>
<dbReference type="HOGENOM" id="CLU_040460_2_0_12"/>
<dbReference type="Pfam" id="PF02661">
    <property type="entry name" value="Fic"/>
    <property type="match status" value="1"/>
</dbReference>
<dbReference type="PROSITE" id="PS51459">
    <property type="entry name" value="FIDO"/>
    <property type="match status" value="1"/>
</dbReference>
<accession>M2BKQ8</accession>
<evidence type="ECO:0000256" key="2">
    <source>
        <dbReference type="PIRSR" id="PIRSR640198-2"/>
    </source>
</evidence>
<dbReference type="InterPro" id="IPR040198">
    <property type="entry name" value="Fido_containing"/>
</dbReference>
<evidence type="ECO:0000256" key="3">
    <source>
        <dbReference type="PIRSR" id="PIRSR640198-3"/>
    </source>
</evidence>
<evidence type="ECO:0000313" key="5">
    <source>
        <dbReference type="EMBL" id="EMB25622.1"/>
    </source>
</evidence>
<dbReference type="AlphaFoldDB" id="M2BKQ8"/>
<organism evidence="5 6">
    <name type="scientific">Treponema denticola SP33</name>
    <dbReference type="NCBI Taxonomy" id="999437"/>
    <lineage>
        <taxon>Bacteria</taxon>
        <taxon>Pseudomonadati</taxon>
        <taxon>Spirochaetota</taxon>
        <taxon>Spirochaetia</taxon>
        <taxon>Spirochaetales</taxon>
        <taxon>Treponemataceae</taxon>
        <taxon>Treponema</taxon>
    </lineage>
</organism>
<feature type="active site" evidence="1">
    <location>
        <position position="184"/>
    </location>
</feature>
<dbReference type="Proteomes" id="UP000016183">
    <property type="component" value="Unassembled WGS sequence"/>
</dbReference>
<reference evidence="5 6" key="1">
    <citation type="submission" date="2012-01" db="EMBL/GenBank/DDBJ databases">
        <title>The Genome Sequence of Treponema denticola SP33.</title>
        <authorList>
            <consortium name="The Broad Institute Genome Sequencing Platform"/>
            <person name="Earl A."/>
            <person name="Ward D."/>
            <person name="Feldgarden M."/>
            <person name="Gevers D."/>
            <person name="Blanton J.M."/>
            <person name="Fenno C.J."/>
            <person name="Baranova O.V."/>
            <person name="Mathney J."/>
            <person name="Dewhirst F.E."/>
            <person name="Izard J."/>
            <person name="Young S.K."/>
            <person name="Zeng Q."/>
            <person name="Gargeya S."/>
            <person name="Fitzgerald M."/>
            <person name="Haas B."/>
            <person name="Abouelleil A."/>
            <person name="Alvarado L."/>
            <person name="Arachchi H.M."/>
            <person name="Berlin A."/>
            <person name="Chapman S.B."/>
            <person name="Gearin G."/>
            <person name="Goldberg J."/>
            <person name="Griggs A."/>
            <person name="Gujja S."/>
            <person name="Hansen M."/>
            <person name="Heiman D."/>
            <person name="Howarth C."/>
            <person name="Larimer J."/>
            <person name="Lui A."/>
            <person name="MacDonald P.J.P."/>
            <person name="McCowen C."/>
            <person name="Montmayeur A."/>
            <person name="Murphy C."/>
            <person name="Neiman D."/>
            <person name="Pearson M."/>
            <person name="Priest M."/>
            <person name="Roberts A."/>
            <person name="Saif S."/>
            <person name="Shea T."/>
            <person name="Sisk P."/>
            <person name="Stolte C."/>
            <person name="Sykes S."/>
            <person name="Wortman J."/>
            <person name="Nusbaum C."/>
            <person name="Birren B."/>
        </authorList>
    </citation>
    <scope>NUCLEOTIDE SEQUENCE [LARGE SCALE GENOMIC DNA]</scope>
    <source>
        <strain evidence="5 6">SP33</strain>
    </source>
</reference>
<dbReference type="InterPro" id="IPR003812">
    <property type="entry name" value="Fido"/>
</dbReference>
<dbReference type="EMBL" id="AGDZ01000018">
    <property type="protein sequence ID" value="EMB25622.1"/>
    <property type="molecule type" value="Genomic_DNA"/>
</dbReference>
<proteinExistence type="predicted"/>
<keyword evidence="2" id="KW-0067">ATP-binding</keyword>
<evidence type="ECO:0000313" key="6">
    <source>
        <dbReference type="Proteomes" id="UP000016183"/>
    </source>
</evidence>
<evidence type="ECO:0000259" key="4">
    <source>
        <dbReference type="PROSITE" id="PS51459"/>
    </source>
</evidence>
<feature type="site" description="Important for autoinhibition of adenylyltransferase activity" evidence="3">
    <location>
        <position position="53"/>
    </location>
</feature>
<protein>
    <recommendedName>
        <fullName evidence="4">Fido domain-containing protein</fullName>
    </recommendedName>
</protein>
<dbReference type="SUPFAM" id="SSF140931">
    <property type="entry name" value="Fic-like"/>
    <property type="match status" value="1"/>
</dbReference>
<feature type="binding site" evidence="2">
    <location>
        <begin position="220"/>
        <end position="221"/>
    </location>
    <ligand>
        <name>ATP</name>
        <dbReference type="ChEBI" id="CHEBI:30616"/>
    </ligand>
</feature>
<sequence>MDSYFICSESDNSTVISGNPILRRLKEEKAHKIMGGLYHELQIRMTYNSNHIEGSCLSQEQTRYIFETKTIDTGNKAIPADDIIETINHFRAIDYCIDVAEETLSETIIKKIHYILKTGTGAEDITWFKIGDYKLKPNMVGGIKTTEPNEVSTAIQALLSDYLKKQNVSFEDIIDFHYHFELIHPFQDGNGRVGRLIAFKECLKHNIVPFIIEDNKKYFYYRGLREYKKASGYLIDTCYDGQDVFNDLVKAFEV</sequence>
<dbReference type="Gene3D" id="1.10.3290.10">
    <property type="entry name" value="Fido-like domain"/>
    <property type="match status" value="1"/>
</dbReference>
<dbReference type="RefSeq" id="WP_010694143.1">
    <property type="nucleotide sequence ID" value="NZ_KB442453.1"/>
</dbReference>
<dbReference type="PANTHER" id="PTHR13504:SF38">
    <property type="entry name" value="FIDO DOMAIN-CONTAINING PROTEIN"/>
    <property type="match status" value="1"/>
</dbReference>
<gene>
    <name evidence="5" type="ORF">HMPREF9733_00754</name>
</gene>
<comment type="caution">
    <text evidence="5">The sequence shown here is derived from an EMBL/GenBank/DDBJ whole genome shotgun (WGS) entry which is preliminary data.</text>
</comment>
<feature type="binding site" evidence="2">
    <location>
        <begin position="188"/>
        <end position="195"/>
    </location>
    <ligand>
        <name>ATP</name>
        <dbReference type="ChEBI" id="CHEBI:30616"/>
    </ligand>
</feature>
<dbReference type="InterPro" id="IPR036597">
    <property type="entry name" value="Fido-like_dom_sf"/>
</dbReference>